<evidence type="ECO:0000313" key="2">
    <source>
        <dbReference type="EMBL" id="OAF17015.1"/>
    </source>
</evidence>
<evidence type="ECO:0000256" key="1">
    <source>
        <dbReference type="SAM" id="MobiDB-lite"/>
    </source>
</evidence>
<dbReference type="EMBL" id="LUUB01000005">
    <property type="protein sequence ID" value="OAF17015.1"/>
    <property type="molecule type" value="Genomic_DNA"/>
</dbReference>
<comment type="caution">
    <text evidence="2">The sequence shown here is derived from an EMBL/GenBank/DDBJ whole genome shotgun (WGS) entry which is preliminary data.</text>
</comment>
<dbReference type="AlphaFoldDB" id="A0A176ZAT0"/>
<gene>
    <name evidence="2" type="ORF">AYJ54_37310</name>
</gene>
<name>A0A176ZAT0_9BRAD</name>
<feature type="compositionally biased region" description="Basic residues" evidence="1">
    <location>
        <begin position="22"/>
        <end position="36"/>
    </location>
</feature>
<feature type="region of interest" description="Disordered" evidence="1">
    <location>
        <begin position="1"/>
        <end position="44"/>
    </location>
</feature>
<dbReference type="STRING" id="1505087.AYJ54_37310"/>
<evidence type="ECO:0000313" key="3">
    <source>
        <dbReference type="Proteomes" id="UP000076959"/>
    </source>
</evidence>
<reference evidence="2 3" key="1">
    <citation type="submission" date="2016-03" db="EMBL/GenBank/DDBJ databases">
        <title>Draft Genome Sequence of the Strain BR 10245 (Bradyrhizobium sp.) isolated from nodules of Centrolobium paraense.</title>
        <authorList>
            <person name="Simoes-Araujo J.L.Sr."/>
            <person name="Barauna A.C."/>
            <person name="Silva K."/>
            <person name="Zilli J.E."/>
        </authorList>
    </citation>
    <scope>NUCLEOTIDE SEQUENCE [LARGE SCALE GENOMIC DNA]</scope>
    <source>
        <strain evidence="2 3">BR 10245</strain>
    </source>
</reference>
<proteinExistence type="predicted"/>
<sequence>MRLMVDRTRKKLQSVKQEHGGLGRRRRRSRQARQRRERAMPSTDNAFLIFPTSRRSHEDERWPSRMSTVLGLRLWQDDVGHDAHRLRGVPVAQPI</sequence>
<accession>A0A176ZAT0</accession>
<protein>
    <submittedName>
        <fullName evidence="2">Uncharacterized protein</fullName>
    </submittedName>
</protein>
<organism evidence="2 3">
    <name type="scientific">Bradyrhizobium centrolobii</name>
    <dbReference type="NCBI Taxonomy" id="1505087"/>
    <lineage>
        <taxon>Bacteria</taxon>
        <taxon>Pseudomonadati</taxon>
        <taxon>Pseudomonadota</taxon>
        <taxon>Alphaproteobacteria</taxon>
        <taxon>Hyphomicrobiales</taxon>
        <taxon>Nitrobacteraceae</taxon>
        <taxon>Bradyrhizobium</taxon>
    </lineage>
</organism>
<keyword evidence="3" id="KW-1185">Reference proteome</keyword>
<dbReference type="Proteomes" id="UP000076959">
    <property type="component" value="Unassembled WGS sequence"/>
</dbReference>